<dbReference type="Proteomes" id="UP000029066">
    <property type="component" value="Unassembled WGS sequence"/>
</dbReference>
<feature type="transmembrane region" description="Helical" evidence="1">
    <location>
        <begin position="365"/>
        <end position="386"/>
    </location>
</feature>
<reference evidence="2 3" key="1">
    <citation type="submission" date="2014-03" db="EMBL/GenBank/DDBJ databases">
        <title>Genomics of Bifidobacteria.</title>
        <authorList>
            <person name="Ventura M."/>
            <person name="Milani C."/>
            <person name="Lugli G.A."/>
        </authorList>
    </citation>
    <scope>NUCLEOTIDE SEQUENCE [LARGE SCALE GENOMIC DNA]</scope>
    <source>
        <strain evidence="2 3">DSM 23967</strain>
    </source>
</reference>
<dbReference type="GO" id="GO:0008643">
    <property type="term" value="P:carbohydrate transport"/>
    <property type="evidence" value="ECO:0007669"/>
    <property type="project" value="InterPro"/>
</dbReference>
<keyword evidence="1" id="KW-1133">Transmembrane helix</keyword>
<dbReference type="GO" id="GO:0015293">
    <property type="term" value="F:symporter activity"/>
    <property type="evidence" value="ECO:0007669"/>
    <property type="project" value="InterPro"/>
</dbReference>
<dbReference type="EMBL" id="JGZN01000005">
    <property type="protein sequence ID" value="KFI93455.1"/>
    <property type="molecule type" value="Genomic_DNA"/>
</dbReference>
<feature type="transmembrane region" description="Helical" evidence="1">
    <location>
        <begin position="55"/>
        <end position="76"/>
    </location>
</feature>
<dbReference type="STRING" id="1437607.BISA_1542"/>
<keyword evidence="1" id="KW-0472">Membrane</keyword>
<feature type="transmembrane region" description="Helical" evidence="1">
    <location>
        <begin position="97"/>
        <end position="114"/>
    </location>
</feature>
<evidence type="ECO:0000313" key="3">
    <source>
        <dbReference type="Proteomes" id="UP000029066"/>
    </source>
</evidence>
<evidence type="ECO:0000256" key="1">
    <source>
        <dbReference type="SAM" id="Phobius"/>
    </source>
</evidence>
<dbReference type="RefSeq" id="WP_033890103.1">
    <property type="nucleotide sequence ID" value="NZ_JDUT01000005.1"/>
</dbReference>
<dbReference type="InterPro" id="IPR039672">
    <property type="entry name" value="MFS_2"/>
</dbReference>
<feature type="transmembrane region" description="Helical" evidence="1">
    <location>
        <begin position="163"/>
        <end position="184"/>
    </location>
</feature>
<feature type="transmembrane region" description="Helical" evidence="1">
    <location>
        <begin position="20"/>
        <end position="43"/>
    </location>
</feature>
<feature type="transmembrane region" description="Helical" evidence="1">
    <location>
        <begin position="407"/>
        <end position="424"/>
    </location>
</feature>
<organism evidence="2 3">
    <name type="scientific">Bifidobacterium saguini DSM 23967</name>
    <dbReference type="NCBI Taxonomy" id="1437607"/>
    <lineage>
        <taxon>Bacteria</taxon>
        <taxon>Bacillati</taxon>
        <taxon>Actinomycetota</taxon>
        <taxon>Actinomycetes</taxon>
        <taxon>Bifidobacteriales</taxon>
        <taxon>Bifidobacteriaceae</taxon>
        <taxon>Bifidobacterium</taxon>
    </lineage>
</organism>
<dbReference type="PANTHER" id="PTHR11328">
    <property type="entry name" value="MAJOR FACILITATOR SUPERFAMILY DOMAIN-CONTAINING PROTEIN"/>
    <property type="match status" value="1"/>
</dbReference>
<sequence>MTQQAAAPEAKAPQGRKIKLINAIGYAFGDFYGGGFGQIATYLTLFWTTFAGLKVAQAGSIVGIATMLAAFSALVFGTLSDNLYKYKIGRKFGRRRFLILLGVPTLLVTILMFVPGLPVWAYFVVYALWIIANQLIMTPYSVLPNEMTTDFNGRTMLSTTRMLFSGISTAVIPLGMAAFLKALGDKQSSSYTISMGFFIVLFAVFVFIAYKSTWELTPEEAGFDEAAIEAEKKEPFNFGKWLKGVSDIFVGYFSTLRNKTFRKHILIYLLGQSFLDIFGQVWLFFVLYNLNKPVAFGSALLGMALIGEPLKPVFGWIFAKLGPRKMFSLNFAGAILGLLGLWALWQTASQNNTTAWNVALYVVMIWWLIFRAMTWFIPWNVFPFIPDVDMIMAGENRGGLYIGFQQFARKITAGLSAMAWGWFLGANGFVEEAFKAGKPQPEQAVNAIGTVLVWWIIAGLAVAWIISFTMKLDKNTDAVLLKEIDRLKAGGKKADVDPATKKVVEQLTGIKYEQCWPQTTE</sequence>
<feature type="transmembrane region" description="Helical" evidence="1">
    <location>
        <begin position="294"/>
        <end position="319"/>
    </location>
</feature>
<dbReference type="Gene3D" id="1.20.1250.20">
    <property type="entry name" value="MFS general substrate transporter like domains"/>
    <property type="match status" value="1"/>
</dbReference>
<feature type="transmembrane region" description="Helical" evidence="1">
    <location>
        <begin position="326"/>
        <end position="345"/>
    </location>
</feature>
<dbReference type="PANTHER" id="PTHR11328:SF24">
    <property type="entry name" value="MAJOR FACILITATOR SUPERFAMILY (MFS) PROFILE DOMAIN-CONTAINING PROTEIN"/>
    <property type="match status" value="1"/>
</dbReference>
<feature type="transmembrane region" description="Helical" evidence="1">
    <location>
        <begin position="120"/>
        <end position="143"/>
    </location>
</feature>
<comment type="caution">
    <text evidence="2">The sequence shown here is derived from an EMBL/GenBank/DDBJ whole genome shotgun (WGS) entry which is preliminary data.</text>
</comment>
<dbReference type="GO" id="GO:0005886">
    <property type="term" value="C:plasma membrane"/>
    <property type="evidence" value="ECO:0007669"/>
    <property type="project" value="TreeGrafter"/>
</dbReference>
<dbReference type="Pfam" id="PF13347">
    <property type="entry name" value="MFS_2"/>
    <property type="match status" value="1"/>
</dbReference>
<dbReference type="SUPFAM" id="SSF103473">
    <property type="entry name" value="MFS general substrate transporter"/>
    <property type="match status" value="1"/>
</dbReference>
<feature type="transmembrane region" description="Helical" evidence="1">
    <location>
        <begin position="444"/>
        <end position="466"/>
    </location>
</feature>
<dbReference type="OrthoDB" id="181905at2"/>
<dbReference type="InterPro" id="IPR036259">
    <property type="entry name" value="MFS_trans_sf"/>
</dbReference>
<accession>A0A087DD55</accession>
<name>A0A087DD55_9BIFI</name>
<proteinExistence type="predicted"/>
<feature type="transmembrane region" description="Helical" evidence="1">
    <location>
        <begin position="190"/>
        <end position="210"/>
    </location>
</feature>
<feature type="transmembrane region" description="Helical" evidence="1">
    <location>
        <begin position="265"/>
        <end position="288"/>
    </location>
</feature>
<keyword evidence="1" id="KW-0812">Transmembrane</keyword>
<evidence type="ECO:0000313" key="2">
    <source>
        <dbReference type="EMBL" id="KFI93455.1"/>
    </source>
</evidence>
<protein>
    <submittedName>
        <fullName evidence="2">Na-galactoside symporter</fullName>
    </submittedName>
</protein>
<dbReference type="AlphaFoldDB" id="A0A087DD55"/>
<gene>
    <name evidence="2" type="ORF">BISA_1542</name>
</gene>